<name>A0A812Y7F0_9DINO</name>
<accession>A0A812Y7F0</accession>
<evidence type="ECO:0000313" key="2">
    <source>
        <dbReference type="Proteomes" id="UP000601435"/>
    </source>
</evidence>
<dbReference type="OrthoDB" id="10379032at2759"/>
<dbReference type="EMBL" id="CAJNJA010040165">
    <property type="protein sequence ID" value="CAE7763741.1"/>
    <property type="molecule type" value="Genomic_DNA"/>
</dbReference>
<organism evidence="1 2">
    <name type="scientific">Symbiodinium necroappetens</name>
    <dbReference type="NCBI Taxonomy" id="1628268"/>
    <lineage>
        <taxon>Eukaryota</taxon>
        <taxon>Sar</taxon>
        <taxon>Alveolata</taxon>
        <taxon>Dinophyceae</taxon>
        <taxon>Suessiales</taxon>
        <taxon>Symbiodiniaceae</taxon>
        <taxon>Symbiodinium</taxon>
    </lineage>
</organism>
<dbReference type="AlphaFoldDB" id="A0A812Y7F0"/>
<sequence>AQSLCSQPSLGVALYHDGELHRHVLEGRGFRRLTMPAKDAYLTGGSLAAIVAWVARDLIFSLVVFVLPDKITGNLRKKGITTIRGFQVQDVVQILLPLPLQLFTTPLHFLGISFVAHPGALGASARVAAAFREFGLRVGIRCARVLVPYCFGAVVNRKLRTYFAKLRSSEASEALRATGSELSPRSGRASLGRALLLLSALYVMQGAHLFRWALLLPAVMLVTRLPAVRSPKAFLIPLATVEARGPEP</sequence>
<reference evidence="1" key="1">
    <citation type="submission" date="2021-02" db="EMBL/GenBank/DDBJ databases">
        <authorList>
            <person name="Dougan E. K."/>
            <person name="Rhodes N."/>
            <person name="Thang M."/>
            <person name="Chan C."/>
        </authorList>
    </citation>
    <scope>NUCLEOTIDE SEQUENCE</scope>
</reference>
<dbReference type="Proteomes" id="UP000601435">
    <property type="component" value="Unassembled WGS sequence"/>
</dbReference>
<feature type="non-terminal residue" evidence="1">
    <location>
        <position position="248"/>
    </location>
</feature>
<proteinExistence type="predicted"/>
<comment type="caution">
    <text evidence="1">The sequence shown here is derived from an EMBL/GenBank/DDBJ whole genome shotgun (WGS) entry which is preliminary data.</text>
</comment>
<protein>
    <submittedName>
        <fullName evidence="1">Uncharacterized protein</fullName>
    </submittedName>
</protein>
<keyword evidence="2" id="KW-1185">Reference proteome</keyword>
<gene>
    <name evidence="1" type="ORF">SNEC2469_LOCUS22250</name>
</gene>
<evidence type="ECO:0000313" key="1">
    <source>
        <dbReference type="EMBL" id="CAE7763741.1"/>
    </source>
</evidence>